<reference evidence="15" key="1">
    <citation type="journal article" date="2023" name="DNA Res.">
        <title>Chromosome-level genome assembly of Phrynocephalus forsythii using third-generation DNA sequencing and Hi-C analysis.</title>
        <authorList>
            <person name="Qi Y."/>
            <person name="Zhao W."/>
            <person name="Zhao Y."/>
            <person name="Niu C."/>
            <person name="Cao S."/>
            <person name="Zhang Y."/>
        </authorList>
    </citation>
    <scope>NUCLEOTIDE SEQUENCE</scope>
    <source>
        <tissue evidence="15">Muscle</tissue>
    </source>
</reference>
<evidence type="ECO:0000256" key="14">
    <source>
        <dbReference type="SAM" id="Phobius"/>
    </source>
</evidence>
<evidence type="ECO:0000256" key="6">
    <source>
        <dbReference type="ARBA" id="ARBA00022692"/>
    </source>
</evidence>
<sequence>MDIQAKLQAEIVSIKNMVLQHRLAIDKMLLHHGGLCAYINQPCCMYHDASKGLVLDHDELANLVRKNGNDRDTTYDELNSGSWDWDWLTSWMPDFSALRYIVVGIVALIILGIIVGIISRILPFCLTLCTPTRPSAAVPRRADLNSALFFLSEL</sequence>
<keyword evidence="7" id="KW-1043">Host membrane</keyword>
<keyword evidence="12" id="KW-0325">Glycoprotein</keyword>
<keyword evidence="11" id="KW-1015">Disulfide bond</keyword>
<keyword evidence="4" id="KW-1032">Host cell membrane</keyword>
<keyword evidence="9 14" id="KW-0472">Membrane</keyword>
<evidence type="ECO:0000313" key="15">
    <source>
        <dbReference type="EMBL" id="KAJ7345257.1"/>
    </source>
</evidence>
<evidence type="ECO:0000256" key="7">
    <source>
        <dbReference type="ARBA" id="ARBA00022870"/>
    </source>
</evidence>
<evidence type="ECO:0000256" key="3">
    <source>
        <dbReference type="ARBA" id="ARBA00004563"/>
    </source>
</evidence>
<name>A0A9Q1B865_9SAUR</name>
<keyword evidence="5" id="KW-0945">Host-virus interaction</keyword>
<evidence type="ECO:0008006" key="17">
    <source>
        <dbReference type="Google" id="ProtNLM"/>
    </source>
</evidence>
<accession>A0A9Q1B865</accession>
<dbReference type="Pfam" id="PF00429">
    <property type="entry name" value="TLV_coat"/>
    <property type="match status" value="1"/>
</dbReference>
<evidence type="ECO:0000256" key="10">
    <source>
        <dbReference type="ARBA" id="ARBA00023139"/>
    </source>
</evidence>
<comment type="caution">
    <text evidence="15">The sequence shown here is derived from an EMBL/GenBank/DDBJ whole genome shotgun (WGS) entry which is preliminary data.</text>
</comment>
<evidence type="ECO:0000256" key="13">
    <source>
        <dbReference type="ARBA" id="ARBA00023288"/>
    </source>
</evidence>
<protein>
    <recommendedName>
        <fullName evidence="17">Envelope glycoprotein</fullName>
    </recommendedName>
</protein>
<evidence type="ECO:0000256" key="2">
    <source>
        <dbReference type="ARBA" id="ARBA00004531"/>
    </source>
</evidence>
<evidence type="ECO:0000256" key="12">
    <source>
        <dbReference type="ARBA" id="ARBA00023180"/>
    </source>
</evidence>
<organism evidence="15 16">
    <name type="scientific">Phrynocephalus forsythii</name>
    <dbReference type="NCBI Taxonomy" id="171643"/>
    <lineage>
        <taxon>Eukaryota</taxon>
        <taxon>Metazoa</taxon>
        <taxon>Chordata</taxon>
        <taxon>Craniata</taxon>
        <taxon>Vertebrata</taxon>
        <taxon>Euteleostomi</taxon>
        <taxon>Lepidosauria</taxon>
        <taxon>Squamata</taxon>
        <taxon>Bifurcata</taxon>
        <taxon>Unidentata</taxon>
        <taxon>Episquamata</taxon>
        <taxon>Toxicofera</taxon>
        <taxon>Iguania</taxon>
        <taxon>Acrodonta</taxon>
        <taxon>Agamidae</taxon>
        <taxon>Agaminae</taxon>
        <taxon>Phrynocephalus</taxon>
    </lineage>
</organism>
<dbReference type="Gene3D" id="1.10.287.210">
    <property type="match status" value="1"/>
</dbReference>
<keyword evidence="10" id="KW-0564">Palmitate</keyword>
<dbReference type="AlphaFoldDB" id="A0A9Q1B865"/>
<dbReference type="PANTHER" id="PTHR10424">
    <property type="entry name" value="VIRAL ENVELOPE PROTEIN"/>
    <property type="match status" value="1"/>
</dbReference>
<comment type="subcellular location">
    <subcellularLocation>
        <location evidence="1">Host cell membrane</location>
        <topology evidence="1">Single-pass type I membrane protein</topology>
    </subcellularLocation>
    <subcellularLocation>
        <location evidence="2">Host endomembrane system</location>
        <topology evidence="2">Peripheral membrane protein</topology>
    </subcellularLocation>
    <subcellularLocation>
        <location evidence="3">Virion membrane</location>
        <topology evidence="3">Single-pass type I membrane protein</topology>
    </subcellularLocation>
</comment>
<evidence type="ECO:0000313" key="16">
    <source>
        <dbReference type="Proteomes" id="UP001142489"/>
    </source>
</evidence>
<feature type="transmembrane region" description="Helical" evidence="14">
    <location>
        <begin position="97"/>
        <end position="118"/>
    </location>
</feature>
<dbReference type="Proteomes" id="UP001142489">
    <property type="component" value="Unassembled WGS sequence"/>
</dbReference>
<proteinExistence type="predicted"/>
<dbReference type="PANTHER" id="PTHR10424:SF81">
    <property type="entry name" value="ERVV2 PROTEIN"/>
    <property type="match status" value="1"/>
</dbReference>
<dbReference type="InterPro" id="IPR018154">
    <property type="entry name" value="TLV/ENV_coat_polyprotein"/>
</dbReference>
<dbReference type="SUPFAM" id="SSF58069">
    <property type="entry name" value="Virus ectodomain"/>
    <property type="match status" value="1"/>
</dbReference>
<keyword evidence="13" id="KW-0449">Lipoprotein</keyword>
<keyword evidence="8 14" id="KW-1133">Transmembrane helix</keyword>
<evidence type="ECO:0000256" key="9">
    <source>
        <dbReference type="ARBA" id="ARBA00023136"/>
    </source>
</evidence>
<keyword evidence="16" id="KW-1185">Reference proteome</keyword>
<evidence type="ECO:0000256" key="8">
    <source>
        <dbReference type="ARBA" id="ARBA00022989"/>
    </source>
</evidence>
<gene>
    <name evidence="15" type="ORF">JRQ81_001207</name>
</gene>
<evidence type="ECO:0000256" key="4">
    <source>
        <dbReference type="ARBA" id="ARBA00022511"/>
    </source>
</evidence>
<dbReference type="OrthoDB" id="8949317at2759"/>
<evidence type="ECO:0000256" key="1">
    <source>
        <dbReference type="ARBA" id="ARBA00004402"/>
    </source>
</evidence>
<keyword evidence="6 14" id="KW-0812">Transmembrane</keyword>
<dbReference type="EMBL" id="JAPFRF010000001">
    <property type="protein sequence ID" value="KAJ7345257.1"/>
    <property type="molecule type" value="Genomic_DNA"/>
</dbReference>
<evidence type="ECO:0000256" key="11">
    <source>
        <dbReference type="ARBA" id="ARBA00023157"/>
    </source>
</evidence>
<evidence type="ECO:0000256" key="5">
    <source>
        <dbReference type="ARBA" id="ARBA00022581"/>
    </source>
</evidence>